<reference evidence="3" key="1">
    <citation type="submission" date="2020-08" db="EMBL/GenBank/DDBJ databases">
        <authorList>
            <person name="Cejkova D."/>
            <person name="Kubasova T."/>
            <person name="Jahodarova E."/>
            <person name="Rychlik I."/>
        </authorList>
    </citation>
    <scope>NUCLEOTIDE SEQUENCE</scope>
    <source>
        <strain evidence="3">An559</strain>
    </source>
</reference>
<feature type="compositionally biased region" description="Low complexity" evidence="2">
    <location>
        <begin position="165"/>
        <end position="211"/>
    </location>
</feature>
<dbReference type="RefSeq" id="WP_204448064.1">
    <property type="nucleotide sequence ID" value="NZ_JACJKY010000026.1"/>
</dbReference>
<name>A0A939BFM9_9FIRM</name>
<keyword evidence="1" id="KW-0175">Coiled coil</keyword>
<feature type="coiled-coil region" evidence="1">
    <location>
        <begin position="3"/>
        <end position="34"/>
    </location>
</feature>
<evidence type="ECO:0000256" key="1">
    <source>
        <dbReference type="SAM" id="Coils"/>
    </source>
</evidence>
<dbReference type="AlphaFoldDB" id="A0A939BFM9"/>
<feature type="region of interest" description="Disordered" evidence="2">
    <location>
        <begin position="161"/>
        <end position="224"/>
    </location>
</feature>
<proteinExistence type="predicted"/>
<evidence type="ECO:0000313" key="4">
    <source>
        <dbReference type="Proteomes" id="UP000774750"/>
    </source>
</evidence>
<gene>
    <name evidence="3" type="ORF">H6A12_11590</name>
</gene>
<comment type="caution">
    <text evidence="3">The sequence shown here is derived from an EMBL/GenBank/DDBJ whole genome shotgun (WGS) entry which is preliminary data.</text>
</comment>
<dbReference type="Proteomes" id="UP000774750">
    <property type="component" value="Unassembled WGS sequence"/>
</dbReference>
<accession>A0A939BFM9</accession>
<evidence type="ECO:0000256" key="2">
    <source>
        <dbReference type="SAM" id="MobiDB-lite"/>
    </source>
</evidence>
<keyword evidence="4" id="KW-1185">Reference proteome</keyword>
<reference evidence="3" key="2">
    <citation type="journal article" date="2021" name="Sci. Rep.">
        <title>The distribution of antibiotic resistance genes in chicken gut microbiota commensals.</title>
        <authorList>
            <person name="Juricova H."/>
            <person name="Matiasovicova J."/>
            <person name="Kubasova T."/>
            <person name="Cejkova D."/>
            <person name="Rychlik I."/>
        </authorList>
    </citation>
    <scope>NUCLEOTIDE SEQUENCE</scope>
    <source>
        <strain evidence="3">An559</strain>
    </source>
</reference>
<organism evidence="3 4">
    <name type="scientific">Merdimmobilis hominis</name>
    <dbReference type="NCBI Taxonomy" id="2897707"/>
    <lineage>
        <taxon>Bacteria</taxon>
        <taxon>Bacillati</taxon>
        <taxon>Bacillota</taxon>
        <taxon>Clostridia</taxon>
        <taxon>Eubacteriales</taxon>
        <taxon>Oscillospiraceae</taxon>
        <taxon>Merdimmobilis</taxon>
    </lineage>
</organism>
<protein>
    <submittedName>
        <fullName evidence="3">Uncharacterized protein</fullName>
    </submittedName>
</protein>
<dbReference type="EMBL" id="JACJKY010000026">
    <property type="protein sequence ID" value="MBM6921793.1"/>
    <property type="molecule type" value="Genomic_DNA"/>
</dbReference>
<sequence>MSTAQYLKDLEAANKQYEEQLRKQQLAAEEQIRLQTNAEKQLLNQESAEAKKTFEEQAQAAYLQRMMAQKMLTEALAYQGYNGGLTESAYIQLANQYGQAYTQASKLLSQEQNEISGKLQSLLQKKSAQLLSSRQSYEKKYADLAFAYQKERARLLEQERAAQLKAAAEAAKKQSSSSSSSNKTSSKPSSNTNTSSSNASSGYNPSKNNSNKGGGGPTIRYELK</sequence>
<evidence type="ECO:0000313" key="3">
    <source>
        <dbReference type="EMBL" id="MBM6921793.1"/>
    </source>
</evidence>